<name>A0A4Y8UFY4_9GAMM</name>
<dbReference type="GO" id="GO:0019380">
    <property type="term" value="P:3-phenylpropionate catabolic process"/>
    <property type="evidence" value="ECO:0007669"/>
    <property type="project" value="TreeGrafter"/>
</dbReference>
<keyword evidence="3" id="KW-0058">Aromatic hydrocarbons catabolism</keyword>
<dbReference type="CDD" id="cd00667">
    <property type="entry name" value="ring_hydroxylating_dioxygenases_beta"/>
    <property type="match status" value="1"/>
</dbReference>
<protein>
    <submittedName>
        <fullName evidence="6">Aromatic-ring-hydroxylating dioxygenase subunit beta</fullName>
    </submittedName>
</protein>
<comment type="caution">
    <text evidence="6">The sequence shown here is derived from an EMBL/GenBank/DDBJ whole genome shotgun (WGS) entry which is preliminary data.</text>
</comment>
<keyword evidence="4 6" id="KW-0223">Dioxygenase</keyword>
<gene>
    <name evidence="6" type="ORF">E3W66_05655</name>
</gene>
<dbReference type="Proteomes" id="UP000298133">
    <property type="component" value="Unassembled WGS sequence"/>
</dbReference>
<accession>A0A4Y8UFY4</accession>
<evidence type="ECO:0000313" key="7">
    <source>
        <dbReference type="Proteomes" id="UP000298133"/>
    </source>
</evidence>
<dbReference type="OrthoDB" id="7062869at2"/>
<comment type="pathway">
    <text evidence="1">Aromatic compound metabolism.</text>
</comment>
<evidence type="ECO:0000256" key="5">
    <source>
        <dbReference type="ARBA" id="ARBA00023002"/>
    </source>
</evidence>
<dbReference type="AlphaFoldDB" id="A0A4Y8UFY4"/>
<proteinExistence type="inferred from homology"/>
<dbReference type="InterPro" id="IPR000391">
    <property type="entry name" value="Rng_hydr_dOase-bsu"/>
</dbReference>
<dbReference type="GO" id="GO:0051213">
    <property type="term" value="F:dioxygenase activity"/>
    <property type="evidence" value="ECO:0007669"/>
    <property type="project" value="UniProtKB-KW"/>
</dbReference>
<keyword evidence="7" id="KW-1185">Reference proteome</keyword>
<evidence type="ECO:0000313" key="6">
    <source>
        <dbReference type="EMBL" id="TFH67736.1"/>
    </source>
</evidence>
<dbReference type="Pfam" id="PF00866">
    <property type="entry name" value="Ring_hydroxyl_B"/>
    <property type="match status" value="1"/>
</dbReference>
<evidence type="ECO:0000256" key="4">
    <source>
        <dbReference type="ARBA" id="ARBA00022964"/>
    </source>
</evidence>
<dbReference type="EMBL" id="SPIA01000002">
    <property type="protein sequence ID" value="TFH67736.1"/>
    <property type="molecule type" value="Genomic_DNA"/>
</dbReference>
<evidence type="ECO:0000256" key="2">
    <source>
        <dbReference type="ARBA" id="ARBA00009570"/>
    </source>
</evidence>
<evidence type="ECO:0000256" key="3">
    <source>
        <dbReference type="ARBA" id="ARBA00022797"/>
    </source>
</evidence>
<sequence length="183" mass="20900">MTNMASPTAGLGNLIAIGSEQYNRVLQHYYTEALLLDNLQLSDWAALLAQDLVYTVPMRQTRSVDETAESYIRSVMHMDESYGSIMGRIMRLSGKSAWSENPASRVRRFVSNVQVFETEQADELASINYSLVTRNRFDDDFFDLIPCERHDRLRVTDDGLLLCRREVRIDQALLGTPNLSIFL</sequence>
<reference evidence="6 7" key="1">
    <citation type="submission" date="2019-03" db="EMBL/GenBank/DDBJ databases">
        <title>Draft genome of Gammaproteobacteria bacterium LSUCC0057, a member of the SAR92 clade.</title>
        <authorList>
            <person name="Lanclos V.C."/>
            <person name="Doiron C."/>
            <person name="Henson M.W."/>
            <person name="Thrash J.C."/>
        </authorList>
    </citation>
    <scope>NUCLEOTIDE SEQUENCE [LARGE SCALE GENOMIC DNA]</scope>
    <source>
        <strain evidence="6 7">LSUCC0057</strain>
    </source>
</reference>
<comment type="similarity">
    <text evidence="2">Belongs to the bacterial ring-hydroxylating dioxygenase beta subunit family.</text>
</comment>
<evidence type="ECO:0000256" key="1">
    <source>
        <dbReference type="ARBA" id="ARBA00005211"/>
    </source>
</evidence>
<dbReference type="SUPFAM" id="SSF54427">
    <property type="entry name" value="NTF2-like"/>
    <property type="match status" value="1"/>
</dbReference>
<dbReference type="PANTHER" id="PTHR41534:SF2">
    <property type="entry name" value="3-PHENYLPROPIONATE_CINNAMIC ACID DIOXYGENASE SUBUNIT BETA"/>
    <property type="match status" value="1"/>
</dbReference>
<keyword evidence="5" id="KW-0560">Oxidoreductase</keyword>
<dbReference type="InterPro" id="IPR032710">
    <property type="entry name" value="NTF2-like_dom_sf"/>
</dbReference>
<dbReference type="PANTHER" id="PTHR41534">
    <property type="entry name" value="BLR3401 PROTEIN"/>
    <property type="match status" value="1"/>
</dbReference>
<dbReference type="Gene3D" id="3.10.450.50">
    <property type="match status" value="1"/>
</dbReference>
<organism evidence="6 7">
    <name type="scientific">Gammaproteobacteria bacterium LSUCC0057</name>
    <dbReference type="NCBI Taxonomy" id="2559237"/>
    <lineage>
        <taxon>Bacteria</taxon>
        <taxon>Pseudomonadati</taxon>
        <taxon>Pseudomonadota</taxon>
        <taxon>Gammaproteobacteria</taxon>
        <taxon>Cellvibrionales</taxon>
        <taxon>Porticoccaceae</taxon>
        <taxon>SAR92 clade</taxon>
    </lineage>
</organism>